<evidence type="ECO:0000313" key="9">
    <source>
        <dbReference type="EMBL" id="RQM28046.1"/>
    </source>
</evidence>
<dbReference type="GO" id="GO:0008017">
    <property type="term" value="F:microtubule binding"/>
    <property type="evidence" value="ECO:0007669"/>
    <property type="project" value="InterPro"/>
</dbReference>
<evidence type="ECO:0000256" key="2">
    <source>
        <dbReference type="ARBA" id="ARBA00022741"/>
    </source>
</evidence>
<evidence type="ECO:0000256" key="6">
    <source>
        <dbReference type="PROSITE-ProRule" id="PRU00283"/>
    </source>
</evidence>
<dbReference type="CDD" id="cd00106">
    <property type="entry name" value="KISc"/>
    <property type="match status" value="1"/>
</dbReference>
<dbReference type="Pfam" id="PF00225">
    <property type="entry name" value="Kinesin"/>
    <property type="match status" value="1"/>
</dbReference>
<evidence type="ECO:0000256" key="4">
    <source>
        <dbReference type="ARBA" id="ARBA00023054"/>
    </source>
</evidence>
<feature type="non-terminal residue" evidence="9">
    <location>
        <position position="297"/>
    </location>
</feature>
<keyword evidence="10" id="KW-1185">Reference proteome</keyword>
<dbReference type="EMBL" id="MZMZ02001896">
    <property type="protein sequence ID" value="RQM28046.1"/>
    <property type="molecule type" value="Genomic_DNA"/>
</dbReference>
<organism evidence="9 10">
    <name type="scientific">Aphanomyces astaci</name>
    <name type="common">Crayfish plague agent</name>
    <dbReference type="NCBI Taxonomy" id="112090"/>
    <lineage>
        <taxon>Eukaryota</taxon>
        <taxon>Sar</taxon>
        <taxon>Stramenopiles</taxon>
        <taxon>Oomycota</taxon>
        <taxon>Saprolegniomycetes</taxon>
        <taxon>Saprolegniales</taxon>
        <taxon>Verrucalvaceae</taxon>
        <taxon>Aphanomyces</taxon>
    </lineage>
</organism>
<evidence type="ECO:0000313" key="10">
    <source>
        <dbReference type="Proteomes" id="UP000284702"/>
    </source>
</evidence>
<dbReference type="PROSITE" id="PS00411">
    <property type="entry name" value="KINESIN_MOTOR_1"/>
    <property type="match status" value="1"/>
</dbReference>
<keyword evidence="2 6" id="KW-0547">Nucleotide-binding</keyword>
<protein>
    <recommendedName>
        <fullName evidence="7">Kinesin-like protein</fullName>
    </recommendedName>
</protein>
<dbReference type="Proteomes" id="UP000284702">
    <property type="component" value="Unassembled WGS sequence"/>
</dbReference>
<feature type="domain" description="Kinesin motor" evidence="8">
    <location>
        <begin position="1"/>
        <end position="297"/>
    </location>
</feature>
<dbReference type="Gene3D" id="3.40.850.10">
    <property type="entry name" value="Kinesin motor domain"/>
    <property type="match status" value="1"/>
</dbReference>
<dbReference type="InterPro" id="IPR027640">
    <property type="entry name" value="Kinesin-like_fam"/>
</dbReference>
<keyword evidence="3 6" id="KW-0067">ATP-binding</keyword>
<keyword evidence="4" id="KW-0175">Coiled coil</keyword>
<comment type="similarity">
    <text evidence="6 7">Belongs to the TRAFAC class myosin-kinesin ATPase superfamily. Kinesin family.</text>
</comment>
<dbReference type="InterPro" id="IPR001752">
    <property type="entry name" value="Kinesin_motor_dom"/>
</dbReference>
<reference evidence="9" key="1">
    <citation type="submission" date="2018-07" db="EMBL/GenBank/DDBJ databases">
        <title>Annotation of Aphanomyces astaci genome assembly.</title>
        <authorList>
            <person name="Studholme D.J."/>
        </authorList>
    </citation>
    <scope>NUCLEOTIDE SEQUENCE [LARGE SCALE GENOMIC DNA]</scope>
    <source>
        <strain evidence="9">Pc</strain>
    </source>
</reference>
<dbReference type="GO" id="GO:0003777">
    <property type="term" value="F:microtubule motor activity"/>
    <property type="evidence" value="ECO:0007669"/>
    <property type="project" value="InterPro"/>
</dbReference>
<accession>A0A425DFI3</accession>
<proteinExistence type="inferred from homology"/>
<keyword evidence="5 6" id="KW-0505">Motor protein</keyword>
<comment type="caution">
    <text evidence="9">The sequence shown here is derived from an EMBL/GenBank/DDBJ whole genome shotgun (WGS) entry which is preliminary data.</text>
</comment>
<dbReference type="AlphaFoldDB" id="A0A425DFI3"/>
<dbReference type="SUPFAM" id="SSF52540">
    <property type="entry name" value="P-loop containing nucleoside triphosphate hydrolases"/>
    <property type="match status" value="1"/>
</dbReference>
<name>A0A425DFI3_APHAT</name>
<keyword evidence="1 7" id="KW-0493">Microtubule</keyword>
<gene>
    <name evidence="9" type="ORF">B5M09_000345</name>
</gene>
<dbReference type="VEuPathDB" id="FungiDB:H257_02604"/>
<evidence type="ECO:0000256" key="5">
    <source>
        <dbReference type="ARBA" id="ARBA00023175"/>
    </source>
</evidence>
<dbReference type="InterPro" id="IPR027417">
    <property type="entry name" value="P-loop_NTPase"/>
</dbReference>
<dbReference type="InterPro" id="IPR036961">
    <property type="entry name" value="Kinesin_motor_dom_sf"/>
</dbReference>
<dbReference type="PRINTS" id="PR00380">
    <property type="entry name" value="KINESINHEAVY"/>
</dbReference>
<evidence type="ECO:0000256" key="3">
    <source>
        <dbReference type="ARBA" id="ARBA00022840"/>
    </source>
</evidence>
<dbReference type="PANTHER" id="PTHR47968:SF36">
    <property type="entry name" value="KINESIN HEAVY CHAIN ISOFORM X1"/>
    <property type="match status" value="1"/>
</dbReference>
<dbReference type="SMART" id="SM00129">
    <property type="entry name" value="KISc"/>
    <property type="match status" value="1"/>
</dbReference>
<feature type="binding site" evidence="6">
    <location>
        <begin position="47"/>
        <end position="54"/>
    </location>
    <ligand>
        <name>ATP</name>
        <dbReference type="ChEBI" id="CHEBI:30616"/>
    </ligand>
</feature>
<dbReference type="PANTHER" id="PTHR47968">
    <property type="entry name" value="CENTROMERE PROTEIN E"/>
    <property type="match status" value="1"/>
</dbReference>
<dbReference type="InterPro" id="IPR019821">
    <property type="entry name" value="Kinesin_motor_CS"/>
</dbReference>
<dbReference type="GO" id="GO:0005874">
    <property type="term" value="C:microtubule"/>
    <property type="evidence" value="ECO:0007669"/>
    <property type="project" value="UniProtKB-KW"/>
</dbReference>
<dbReference type="GO" id="GO:0005524">
    <property type="term" value="F:ATP binding"/>
    <property type="evidence" value="ECO:0007669"/>
    <property type="project" value="UniProtKB-UniRule"/>
</dbReference>
<evidence type="ECO:0000259" key="8">
    <source>
        <dbReference type="PROSITE" id="PS50067"/>
    </source>
</evidence>
<evidence type="ECO:0000256" key="1">
    <source>
        <dbReference type="ARBA" id="ARBA00022701"/>
    </source>
</evidence>
<sequence>MDPANITVCAFDHIFTAESTQADVYASVQPLVADVLEGYNATIFAYGQTGTGKTHTILGMHDNELAAPSRSSTPDLTLFAPSWGIIPRALIQLVDSTVSNRDCTISCAYLQIYNEKIFDLLTDKKRQKPLMLREALDGTTDMVVQGLSTPFSVLDMSFCCRRLHRVVRETDMNTQSSRSHAILQVTLKSQSKDGCRRAKLNLVDLAGSEKWNKQAVKPGVEIEEMKNINTSLSALGNCIAALTQSGRKHIPYRDSSLTRLLQDSLGGNTRTVLIATITPRASDETLRTIQFADRTRA</sequence>
<evidence type="ECO:0000256" key="7">
    <source>
        <dbReference type="RuleBase" id="RU000394"/>
    </source>
</evidence>
<dbReference type="PROSITE" id="PS50067">
    <property type="entry name" value="KINESIN_MOTOR_2"/>
    <property type="match status" value="1"/>
</dbReference>
<dbReference type="GO" id="GO:0007018">
    <property type="term" value="P:microtubule-based movement"/>
    <property type="evidence" value="ECO:0007669"/>
    <property type="project" value="InterPro"/>
</dbReference>